<keyword evidence="4" id="KW-1133">Transmembrane helix</keyword>
<feature type="transmembrane region" description="Helical" evidence="4">
    <location>
        <begin position="214"/>
        <end position="232"/>
    </location>
</feature>
<comment type="catalytic activity">
    <reaction evidence="3">
        <text>di-trans,octa-cis-undecaprenyl diphosphate + H2O = di-trans,octa-cis-undecaprenyl phosphate + phosphate + H(+)</text>
        <dbReference type="Rhea" id="RHEA:28094"/>
        <dbReference type="ChEBI" id="CHEBI:15377"/>
        <dbReference type="ChEBI" id="CHEBI:15378"/>
        <dbReference type="ChEBI" id="CHEBI:43474"/>
        <dbReference type="ChEBI" id="CHEBI:58405"/>
        <dbReference type="ChEBI" id="CHEBI:60392"/>
        <dbReference type="EC" id="3.6.1.27"/>
    </reaction>
</comment>
<evidence type="ECO:0000256" key="1">
    <source>
        <dbReference type="ARBA" id="ARBA00012374"/>
    </source>
</evidence>
<name>A0ABS7E5X0_9GAMM</name>
<dbReference type="CDD" id="cd01610">
    <property type="entry name" value="PAP2_like"/>
    <property type="match status" value="1"/>
</dbReference>
<feature type="transmembrane region" description="Helical" evidence="4">
    <location>
        <begin position="130"/>
        <end position="153"/>
    </location>
</feature>
<dbReference type="PANTHER" id="PTHR14969">
    <property type="entry name" value="SPHINGOSINE-1-PHOSPHATE PHOSPHOHYDROLASE"/>
    <property type="match status" value="1"/>
</dbReference>
<gene>
    <name evidence="6" type="ORF">K0625_15580</name>
</gene>
<comment type="caution">
    <text evidence="6">The sequence shown here is derived from an EMBL/GenBank/DDBJ whole genome shotgun (WGS) entry which is preliminary data.</text>
</comment>
<feature type="transmembrane region" description="Helical" evidence="4">
    <location>
        <begin position="60"/>
        <end position="82"/>
    </location>
</feature>
<evidence type="ECO:0000256" key="2">
    <source>
        <dbReference type="ARBA" id="ARBA00032707"/>
    </source>
</evidence>
<accession>A0ABS7E5X0</accession>
<feature type="domain" description="Phosphatidic acid phosphatase type 2/haloperoxidase" evidence="5">
    <location>
        <begin position="88"/>
        <end position="199"/>
    </location>
</feature>
<dbReference type="RefSeq" id="WP_220110531.1">
    <property type="nucleotide sequence ID" value="NZ_JAHZST010000011.1"/>
</dbReference>
<proteinExistence type="predicted"/>
<feature type="transmembrane region" description="Helical" evidence="4">
    <location>
        <begin position="184"/>
        <end position="202"/>
    </location>
</feature>
<protein>
    <recommendedName>
        <fullName evidence="1">undecaprenyl-diphosphate phosphatase</fullName>
        <ecNumber evidence="1">3.6.1.27</ecNumber>
    </recommendedName>
    <alternativeName>
        <fullName evidence="2">Undecaprenyl pyrophosphate phosphatase</fullName>
    </alternativeName>
</protein>
<dbReference type="Pfam" id="PF01569">
    <property type="entry name" value="PAP2"/>
    <property type="match status" value="1"/>
</dbReference>
<sequence>MTSLVEVKGKENSFDFNTQRNGFQLLVFSLFVLHVVTLNSETNLYLFNIINGLSGFSPQWLLAIVTDLGHGSTLGTLVLCYLTLRPEMTVRVIGASILSLILVPLLKQYFEAPRPADVLDSLNIIGEVRHHLSFPSGHTATAFLFAGTIFLAVNCNKLKFTLIMLASLVGISRVMVGAHWPIDVVMGAILGLICAYTATKFIPLYSLEPKVRGLSYLILFLLLVGSEIGKVMDPELLWQTLVLRWSVFIFCGALIVRYALANSELLFASTPIVPSSIKK</sequence>
<dbReference type="EC" id="3.6.1.27" evidence="1"/>
<dbReference type="SMART" id="SM00014">
    <property type="entry name" value="acidPPc"/>
    <property type="match status" value="1"/>
</dbReference>
<dbReference type="InterPro" id="IPR036938">
    <property type="entry name" value="PAP2/HPO_sf"/>
</dbReference>
<dbReference type="Proteomes" id="UP001195963">
    <property type="component" value="Unassembled WGS sequence"/>
</dbReference>
<feature type="transmembrane region" description="Helical" evidence="4">
    <location>
        <begin position="89"/>
        <end position="110"/>
    </location>
</feature>
<dbReference type="InterPro" id="IPR000326">
    <property type="entry name" value="PAP2/HPO"/>
</dbReference>
<dbReference type="EMBL" id="JAHZST010000011">
    <property type="protein sequence ID" value="MBW8185081.1"/>
    <property type="molecule type" value="Genomic_DNA"/>
</dbReference>
<evidence type="ECO:0000259" key="5">
    <source>
        <dbReference type="SMART" id="SM00014"/>
    </source>
</evidence>
<keyword evidence="4" id="KW-0472">Membrane</keyword>
<keyword evidence="7" id="KW-1185">Reference proteome</keyword>
<dbReference type="SUPFAM" id="SSF48317">
    <property type="entry name" value="Acid phosphatase/Vanadium-dependent haloperoxidase"/>
    <property type="match status" value="1"/>
</dbReference>
<evidence type="ECO:0000313" key="7">
    <source>
        <dbReference type="Proteomes" id="UP001195963"/>
    </source>
</evidence>
<reference evidence="6 7" key="1">
    <citation type="submission" date="2021-07" db="EMBL/GenBank/DDBJ databases">
        <title>Shewanella sp. nov, isolated from SCS.</title>
        <authorList>
            <person name="Cao W.R."/>
        </authorList>
    </citation>
    <scope>NUCLEOTIDE SEQUENCE [LARGE SCALE GENOMIC DNA]</scope>
    <source>
        <strain evidence="6 7">NR704-98</strain>
    </source>
</reference>
<feature type="transmembrane region" description="Helical" evidence="4">
    <location>
        <begin position="238"/>
        <end position="260"/>
    </location>
</feature>
<evidence type="ECO:0000313" key="6">
    <source>
        <dbReference type="EMBL" id="MBW8185081.1"/>
    </source>
</evidence>
<organism evidence="6 7">
    <name type="scientific">Shewanella nanhaiensis</name>
    <dbReference type="NCBI Taxonomy" id="2864872"/>
    <lineage>
        <taxon>Bacteria</taxon>
        <taxon>Pseudomonadati</taxon>
        <taxon>Pseudomonadota</taxon>
        <taxon>Gammaproteobacteria</taxon>
        <taxon>Alteromonadales</taxon>
        <taxon>Shewanellaceae</taxon>
        <taxon>Shewanella</taxon>
    </lineage>
</organism>
<dbReference type="Gene3D" id="1.20.144.10">
    <property type="entry name" value="Phosphatidic acid phosphatase type 2/haloperoxidase"/>
    <property type="match status" value="1"/>
</dbReference>
<feature type="transmembrane region" description="Helical" evidence="4">
    <location>
        <begin position="21"/>
        <end position="40"/>
    </location>
</feature>
<evidence type="ECO:0000256" key="4">
    <source>
        <dbReference type="SAM" id="Phobius"/>
    </source>
</evidence>
<feature type="transmembrane region" description="Helical" evidence="4">
    <location>
        <begin position="160"/>
        <end position="178"/>
    </location>
</feature>
<evidence type="ECO:0000256" key="3">
    <source>
        <dbReference type="ARBA" id="ARBA00047594"/>
    </source>
</evidence>
<dbReference type="PANTHER" id="PTHR14969:SF13">
    <property type="entry name" value="AT30094P"/>
    <property type="match status" value="1"/>
</dbReference>
<keyword evidence="4" id="KW-0812">Transmembrane</keyword>